<dbReference type="Pfam" id="PF00574">
    <property type="entry name" value="CLP_protease"/>
    <property type="match status" value="1"/>
</dbReference>
<dbReference type="GeneID" id="59141733"/>
<dbReference type="GO" id="GO:0051117">
    <property type="term" value="F:ATPase binding"/>
    <property type="evidence" value="ECO:0007669"/>
    <property type="project" value="TreeGrafter"/>
</dbReference>
<dbReference type="GO" id="GO:0009368">
    <property type="term" value="C:endopeptidase Clp complex"/>
    <property type="evidence" value="ECO:0007669"/>
    <property type="project" value="TreeGrafter"/>
</dbReference>
<comment type="similarity">
    <text evidence="1 7">Belongs to the peptidase S14 family.</text>
</comment>
<dbReference type="PANTHER" id="PTHR10381">
    <property type="entry name" value="ATP-DEPENDENT CLP PROTEASE PROTEOLYTIC SUBUNIT"/>
    <property type="match status" value="1"/>
</dbReference>
<accession>A0A7G7XQV8</accession>
<keyword evidence="3 8" id="KW-0645">Protease</keyword>
<gene>
    <name evidence="8" type="primary">clpP</name>
</gene>
<evidence type="ECO:0000256" key="3">
    <source>
        <dbReference type="ARBA" id="ARBA00022670"/>
    </source>
</evidence>
<evidence type="ECO:0000256" key="4">
    <source>
        <dbReference type="ARBA" id="ARBA00022801"/>
    </source>
</evidence>
<reference evidence="8" key="1">
    <citation type="journal article" date="2019" name="Mitochondrial DNA Part B Resour">
        <title>The complete plastome genome of Incarvillea compacta (Bignoniaceae), an alpine herb endemic to China.</title>
        <authorList>
            <person name="Wu X."/>
            <person name="Peng C."/>
            <person name="Li Z."/>
            <person name="Chen S."/>
        </authorList>
    </citation>
    <scope>NUCLEOTIDE SEQUENCE</scope>
</reference>
<dbReference type="PRINTS" id="PR00127">
    <property type="entry name" value="CLPPROTEASEP"/>
</dbReference>
<dbReference type="PANTHER" id="PTHR10381:SF15">
    <property type="entry name" value="CHLOROPLASTIC ATP-DEPENDENT CLP PROTEASE PROTEOLYTIC SUBUNIT 1"/>
    <property type="match status" value="1"/>
</dbReference>
<dbReference type="SUPFAM" id="SSF52096">
    <property type="entry name" value="ClpP/crotonase"/>
    <property type="match status" value="1"/>
</dbReference>
<evidence type="ECO:0000256" key="2">
    <source>
        <dbReference type="ARBA" id="ARBA00022640"/>
    </source>
</evidence>
<feature type="active site" evidence="6">
    <location>
        <position position="97"/>
    </location>
</feature>
<dbReference type="InterPro" id="IPR001907">
    <property type="entry name" value="ClpP"/>
</dbReference>
<evidence type="ECO:0000256" key="1">
    <source>
        <dbReference type="ARBA" id="ARBA00007039"/>
    </source>
</evidence>
<dbReference type="InterPro" id="IPR018215">
    <property type="entry name" value="ClpP_Ser_AS"/>
</dbReference>
<proteinExistence type="inferred from homology"/>
<dbReference type="PROSITE" id="PS00381">
    <property type="entry name" value="CLP_PROTEASE_SER"/>
    <property type="match status" value="1"/>
</dbReference>
<comment type="catalytic activity">
    <reaction evidence="6">
        <text>Hydrolysis of proteins to small peptides in the presence of ATP and magnesium. alpha-casein is the usual test substrate. In the absence of ATP, only oligopeptides shorter than five residues are hydrolyzed (such as succinyl-Leu-Tyr-|-NHMec, and Leu-Tyr-Leu-|-Tyr-Trp, in which cleavage of the -Tyr-|-Leu- and -Tyr-|-Trp bonds also occurs).</text>
        <dbReference type="EC" id="3.4.21.92"/>
    </reaction>
</comment>
<dbReference type="Gene3D" id="3.90.226.10">
    <property type="entry name" value="2-enoyl-CoA Hydratase, Chain A, domain 1"/>
    <property type="match status" value="1"/>
</dbReference>
<keyword evidence="4" id="KW-0378">Hydrolase</keyword>
<dbReference type="GO" id="GO:0004176">
    <property type="term" value="F:ATP-dependent peptidase activity"/>
    <property type="evidence" value="ECO:0007669"/>
    <property type="project" value="InterPro"/>
</dbReference>
<sequence length="223" mass="24955">MPLGIPKVVFQGPGDEEPDCNRLYNLRFLFLCQELDYEKAAQLCSLLVNFTVEDPKKEFFLFINSPGGALIPGLTVYDFLRTLGPDVNTICMGTAASMASLLLAVGTVSKRIAYPGSRVMIHEPEASKFTASMALTVKEAEELAYLRQRVIDTYKKHTIQSQSRIESDLERDTFMTAKQALAYGIIDKIAYSVDGLYQETLDDLTAEERDLDIEHNPEGLDWS</sequence>
<protein>
    <recommendedName>
        <fullName evidence="7">ATP-dependent Clp protease proteolytic subunit</fullName>
    </recommendedName>
</protein>
<keyword evidence="2 8" id="KW-0934">Plastid</keyword>
<dbReference type="InterPro" id="IPR029045">
    <property type="entry name" value="ClpP/crotonase-like_dom_sf"/>
</dbReference>
<geneLocation type="chloroplast" evidence="8"/>
<dbReference type="GO" id="GO:0009532">
    <property type="term" value="C:plastid stroma"/>
    <property type="evidence" value="ECO:0007669"/>
    <property type="project" value="UniProtKB-ARBA"/>
</dbReference>
<dbReference type="RefSeq" id="YP_009925707.1">
    <property type="nucleotide sequence ID" value="NC_050666.1"/>
</dbReference>
<evidence type="ECO:0000313" key="8">
    <source>
        <dbReference type="EMBL" id="QNH82799.1"/>
    </source>
</evidence>
<keyword evidence="5" id="KW-0720">Serine protease</keyword>
<organism evidence="8">
    <name type="scientific">Incarvillea compacta</name>
    <dbReference type="NCBI Taxonomy" id="291318"/>
    <lineage>
        <taxon>Eukaryota</taxon>
        <taxon>Viridiplantae</taxon>
        <taxon>Streptophyta</taxon>
        <taxon>Embryophyta</taxon>
        <taxon>Tracheophyta</taxon>
        <taxon>Spermatophyta</taxon>
        <taxon>Magnoliopsida</taxon>
        <taxon>eudicotyledons</taxon>
        <taxon>Gunneridae</taxon>
        <taxon>Pentapetalae</taxon>
        <taxon>asterids</taxon>
        <taxon>lamiids</taxon>
        <taxon>Lamiales</taxon>
        <taxon>Bignoniaceae</taxon>
        <taxon>Tecomeae</taxon>
        <taxon>Incarvillea</taxon>
    </lineage>
</organism>
<dbReference type="GO" id="GO:0006515">
    <property type="term" value="P:protein quality control for misfolded or incompletely synthesized proteins"/>
    <property type="evidence" value="ECO:0007669"/>
    <property type="project" value="TreeGrafter"/>
</dbReference>
<dbReference type="EMBL" id="MN446000">
    <property type="protein sequence ID" value="QNH82799.1"/>
    <property type="molecule type" value="Genomic_DNA"/>
</dbReference>
<evidence type="ECO:0000256" key="5">
    <source>
        <dbReference type="ARBA" id="ARBA00022825"/>
    </source>
</evidence>
<keyword evidence="8" id="KW-0150">Chloroplast</keyword>
<evidence type="ECO:0000256" key="6">
    <source>
        <dbReference type="PROSITE-ProRule" id="PRU10085"/>
    </source>
</evidence>
<dbReference type="InterPro" id="IPR023562">
    <property type="entry name" value="ClpP/TepA"/>
</dbReference>
<dbReference type="CDD" id="cd07017">
    <property type="entry name" value="S14_ClpP_2"/>
    <property type="match status" value="1"/>
</dbReference>
<evidence type="ECO:0000256" key="7">
    <source>
        <dbReference type="RuleBase" id="RU003567"/>
    </source>
</evidence>
<dbReference type="GO" id="GO:0004252">
    <property type="term" value="F:serine-type endopeptidase activity"/>
    <property type="evidence" value="ECO:0007669"/>
    <property type="project" value="InterPro"/>
</dbReference>
<name>A0A7G7XQV8_9LAMI</name>
<dbReference type="AlphaFoldDB" id="A0A7G7XQV8"/>